<reference evidence="1 2" key="1">
    <citation type="submission" date="2020-02" db="EMBL/GenBank/DDBJ databases">
        <title>Comparative genomics of sulfur disproportionating microorganisms.</title>
        <authorList>
            <person name="Ward L.M."/>
            <person name="Bertran E."/>
            <person name="Johnston D.T."/>
        </authorList>
    </citation>
    <scope>NUCLEOTIDE SEQUENCE [LARGE SCALE GENOMIC DNA]</scope>
    <source>
        <strain evidence="1 2">DSM 3696</strain>
    </source>
</reference>
<evidence type="ECO:0000313" key="2">
    <source>
        <dbReference type="Proteomes" id="UP000469724"/>
    </source>
</evidence>
<evidence type="ECO:0000313" key="1">
    <source>
        <dbReference type="EMBL" id="NDY55836.1"/>
    </source>
</evidence>
<accession>A0A7K3NI14</accession>
<gene>
    <name evidence="1" type="ORF">G3N56_03655</name>
</gene>
<dbReference type="Proteomes" id="UP000469724">
    <property type="component" value="Unassembled WGS sequence"/>
</dbReference>
<keyword evidence="2" id="KW-1185">Reference proteome</keyword>
<dbReference type="RefSeq" id="WP_163300891.1">
    <property type="nucleotide sequence ID" value="NZ_JAAGRQ010000010.1"/>
</dbReference>
<dbReference type="AlphaFoldDB" id="A0A7K3NI14"/>
<organism evidence="1 2">
    <name type="scientific">Desulfolutivibrio sulfodismutans</name>
    <dbReference type="NCBI Taxonomy" id="63561"/>
    <lineage>
        <taxon>Bacteria</taxon>
        <taxon>Pseudomonadati</taxon>
        <taxon>Thermodesulfobacteriota</taxon>
        <taxon>Desulfovibrionia</taxon>
        <taxon>Desulfovibrionales</taxon>
        <taxon>Desulfovibrionaceae</taxon>
        <taxon>Desulfolutivibrio</taxon>
    </lineage>
</organism>
<proteinExistence type="predicted"/>
<sequence length="210" mass="24412">MKDSKVNEIITQISTMLDVIKVMTNDTDIVAMQNQFYHLENQILYLKTVISTRKCCNSDFLSWADMSDDDVKKLNILNKICHKIQSELLDMYKASSVEVMSWLEKPSKASFRDYELPVLITGYIGEGDPEWTDDADNILVSFEDTIMIDDLLKNVDFSDITVPIAKPHSCIFHALYDHSSPRLSWKNMLRIKTIWAEIHTWKQCKFEISY</sequence>
<protein>
    <submittedName>
        <fullName evidence="1">Uncharacterized protein</fullName>
    </submittedName>
</protein>
<name>A0A7K3NI14_9BACT</name>
<comment type="caution">
    <text evidence="1">The sequence shown here is derived from an EMBL/GenBank/DDBJ whole genome shotgun (WGS) entry which is preliminary data.</text>
</comment>
<dbReference type="EMBL" id="JAAGRQ010000010">
    <property type="protein sequence ID" value="NDY55836.1"/>
    <property type="molecule type" value="Genomic_DNA"/>
</dbReference>